<evidence type="ECO:0000313" key="8">
    <source>
        <dbReference type="EMBL" id="GAG57151.1"/>
    </source>
</evidence>
<dbReference type="SUPFAM" id="SSF64586">
    <property type="entry name" value="C-terminal domain of ProRS"/>
    <property type="match status" value="1"/>
</dbReference>
<dbReference type="PANTHER" id="PTHR43382:SF2">
    <property type="entry name" value="BIFUNCTIONAL GLUTAMATE_PROLINE--TRNA LIGASE"/>
    <property type="match status" value="1"/>
</dbReference>
<dbReference type="EC" id="6.1.1.15" evidence="1"/>
<evidence type="ECO:0000256" key="4">
    <source>
        <dbReference type="ARBA" id="ARBA00022840"/>
    </source>
</evidence>
<feature type="non-terminal residue" evidence="8">
    <location>
        <position position="1"/>
    </location>
</feature>
<evidence type="ECO:0000256" key="2">
    <source>
        <dbReference type="ARBA" id="ARBA00022598"/>
    </source>
</evidence>
<keyword evidence="6" id="KW-0030">Aminoacyl-tRNA synthetase</keyword>
<comment type="caution">
    <text evidence="8">The sequence shown here is derived from an EMBL/GenBank/DDBJ whole genome shotgun (WGS) entry which is preliminary data.</text>
</comment>
<feature type="domain" description="Proline-tRNA ligase class II C-terminal" evidence="7">
    <location>
        <begin position="156"/>
        <end position="227"/>
    </location>
</feature>
<evidence type="ECO:0000256" key="3">
    <source>
        <dbReference type="ARBA" id="ARBA00022741"/>
    </source>
</evidence>
<keyword evidence="4" id="KW-0067">ATP-binding</keyword>
<evidence type="ECO:0000259" key="7">
    <source>
        <dbReference type="SMART" id="SM00946"/>
    </source>
</evidence>
<dbReference type="FunFam" id="3.40.50.800:FF:000005">
    <property type="entry name" value="bifunctional glutamate/proline--tRNA ligase"/>
    <property type="match status" value="1"/>
</dbReference>
<dbReference type="EMBL" id="BART01002146">
    <property type="protein sequence ID" value="GAG57151.1"/>
    <property type="molecule type" value="Genomic_DNA"/>
</dbReference>
<keyword evidence="5" id="KW-0648">Protein biosynthesis</keyword>
<sequence>QTCYGPAISRIFGALISIHGDNKGLRLPFKIAPYQVVVIPIFRGDDADTVLKYAEDIQKTLRKAGFRVHLDKRDGTPGWKFNYWEMKGVPIRVEVGPRDLKARKAVLFRRDSMEREIIDVADLKKKVTGIGKDIDKNLREEAESKFDGLVVDADSFGTIEDALDKGKIARIPFCTTEMEGLPCDEEIKDRTGGEVRGTRIDVEEKPDGVCVACGKVATEIVYIARSY</sequence>
<dbReference type="GO" id="GO:0006433">
    <property type="term" value="P:prolyl-tRNA aminoacylation"/>
    <property type="evidence" value="ECO:0007669"/>
    <property type="project" value="InterPro"/>
</dbReference>
<dbReference type="InterPro" id="IPR004499">
    <property type="entry name" value="Pro-tRNA-ligase_IIa_arc-type"/>
</dbReference>
<dbReference type="InterPro" id="IPR016061">
    <property type="entry name" value="Pro-tRNA_ligase_II_C"/>
</dbReference>
<dbReference type="SUPFAM" id="SSF52954">
    <property type="entry name" value="Class II aaRS ABD-related"/>
    <property type="match status" value="1"/>
</dbReference>
<dbReference type="SMART" id="SM00946">
    <property type="entry name" value="ProRS-C_1"/>
    <property type="match status" value="1"/>
</dbReference>
<evidence type="ECO:0000256" key="6">
    <source>
        <dbReference type="ARBA" id="ARBA00023146"/>
    </source>
</evidence>
<reference evidence="8" key="1">
    <citation type="journal article" date="2014" name="Front. Microbiol.">
        <title>High frequency of phylogenetically diverse reductive dehalogenase-homologous genes in deep subseafloor sedimentary metagenomes.</title>
        <authorList>
            <person name="Kawai M."/>
            <person name="Futagami T."/>
            <person name="Toyoda A."/>
            <person name="Takaki Y."/>
            <person name="Nishi S."/>
            <person name="Hori S."/>
            <person name="Arai W."/>
            <person name="Tsubouchi T."/>
            <person name="Morono Y."/>
            <person name="Uchiyama I."/>
            <person name="Ito T."/>
            <person name="Fujiyama A."/>
            <person name="Inagaki F."/>
            <person name="Takami H."/>
        </authorList>
    </citation>
    <scope>NUCLEOTIDE SEQUENCE</scope>
    <source>
        <strain evidence="8">Expedition CK06-06</strain>
    </source>
</reference>
<dbReference type="GO" id="GO:0005524">
    <property type="term" value="F:ATP binding"/>
    <property type="evidence" value="ECO:0007669"/>
    <property type="project" value="UniProtKB-KW"/>
</dbReference>
<keyword evidence="2" id="KW-0436">Ligase</keyword>
<dbReference type="Pfam" id="PF09180">
    <property type="entry name" value="ProRS-C_1"/>
    <property type="match status" value="1"/>
</dbReference>
<proteinExistence type="predicted"/>
<dbReference type="CDD" id="cd00862">
    <property type="entry name" value="ProRS_anticodon_zinc"/>
    <property type="match status" value="1"/>
</dbReference>
<accession>X1AAI1</accession>
<gene>
    <name evidence="8" type="ORF">S01H4_06799</name>
</gene>
<dbReference type="Pfam" id="PF03129">
    <property type="entry name" value="HGTP_anticodon"/>
    <property type="match status" value="1"/>
</dbReference>
<dbReference type="AlphaFoldDB" id="X1AAI1"/>
<dbReference type="InterPro" id="IPR017449">
    <property type="entry name" value="Pro-tRNA_synth_II"/>
</dbReference>
<name>X1AAI1_9ZZZZ</name>
<dbReference type="InterPro" id="IPR004154">
    <property type="entry name" value="Anticodon-bd"/>
</dbReference>
<evidence type="ECO:0000256" key="1">
    <source>
        <dbReference type="ARBA" id="ARBA00012831"/>
    </source>
</evidence>
<dbReference type="PANTHER" id="PTHR43382">
    <property type="entry name" value="PROLYL-TRNA SYNTHETASE"/>
    <property type="match status" value="1"/>
</dbReference>
<organism evidence="8">
    <name type="scientific">marine sediment metagenome</name>
    <dbReference type="NCBI Taxonomy" id="412755"/>
    <lineage>
        <taxon>unclassified sequences</taxon>
        <taxon>metagenomes</taxon>
        <taxon>ecological metagenomes</taxon>
    </lineage>
</organism>
<dbReference type="GO" id="GO:0005737">
    <property type="term" value="C:cytoplasm"/>
    <property type="evidence" value="ECO:0007669"/>
    <property type="project" value="InterPro"/>
</dbReference>
<dbReference type="Gene3D" id="3.30.110.30">
    <property type="entry name" value="C-terminal domain of ProRS"/>
    <property type="match status" value="1"/>
</dbReference>
<dbReference type="Gene3D" id="3.40.50.800">
    <property type="entry name" value="Anticodon-binding domain"/>
    <property type="match status" value="1"/>
</dbReference>
<dbReference type="GO" id="GO:0004827">
    <property type="term" value="F:proline-tRNA ligase activity"/>
    <property type="evidence" value="ECO:0007669"/>
    <property type="project" value="UniProtKB-EC"/>
</dbReference>
<dbReference type="GO" id="GO:0017101">
    <property type="term" value="C:aminoacyl-tRNA synthetase multienzyme complex"/>
    <property type="evidence" value="ECO:0007669"/>
    <property type="project" value="TreeGrafter"/>
</dbReference>
<keyword evidence="3" id="KW-0547">Nucleotide-binding</keyword>
<evidence type="ECO:0000256" key="5">
    <source>
        <dbReference type="ARBA" id="ARBA00022917"/>
    </source>
</evidence>
<dbReference type="InterPro" id="IPR036621">
    <property type="entry name" value="Anticodon-bd_dom_sf"/>
</dbReference>
<protein>
    <recommendedName>
        <fullName evidence="1">proline--tRNA ligase</fullName>
        <ecNumber evidence="1">6.1.1.15</ecNumber>
    </recommendedName>
</protein>